<dbReference type="AlphaFoldDB" id="A0A6H0XNT6"/>
<protein>
    <submittedName>
        <fullName evidence="4">Uncharacterized protein</fullName>
    </submittedName>
</protein>
<gene>
    <name evidence="4" type="ORF">AMS68_001805</name>
</gene>
<sequence length="457" mass="47351">MTFTNTLRFLALSAIAPALAVPVAELTSVDSGLADGHPMAVMRPAQWAAQPPVAQQVVPQSSLDLHYSTESGAGTVAIPKLVYPAINAVGASAITNVVCSNGQAHVTFANDDAFNQAFAKWPTAGLFTMVTFSESCGTGTADSTHDFILVHKVVSHAPQTLSMVVTYQDIQLEQAVHNDTIISVRLGSDADNSTASDGALEKRIGGSKSKTIAFSKYPADTQSPWGPAYKLYSDSKVSAYCVGCGADASITFTGSIEYSILHGLQSASLSVHGNLNAAAVFGLDGKVGVKVPLKEITLVQLAIEGLSIPEIASIGPIFTLGAGGSVSVDASGQLEVGTKLHWPQPNVDPVFDASGSISSTLDLHLTNSLGFGVSIPPAKFNKQVALVDQPGVQVTAGVQGSASFKNGSLSGGLSGTCQGIAISAYVYNHLFADLFGIKKIALADWTSKSYSHCVAIH</sequence>
<feature type="domain" description="DUF7223" evidence="3">
    <location>
        <begin position="235"/>
        <end position="354"/>
    </location>
</feature>
<feature type="signal peptide" evidence="1">
    <location>
        <begin position="1"/>
        <end position="20"/>
    </location>
</feature>
<evidence type="ECO:0000259" key="3">
    <source>
        <dbReference type="Pfam" id="PF23865"/>
    </source>
</evidence>
<evidence type="ECO:0000256" key="1">
    <source>
        <dbReference type="SAM" id="SignalP"/>
    </source>
</evidence>
<evidence type="ECO:0000313" key="5">
    <source>
        <dbReference type="Proteomes" id="UP000503462"/>
    </source>
</evidence>
<dbReference type="Pfam" id="PF22974">
    <property type="entry name" value="DUF7029"/>
    <property type="match status" value="1"/>
</dbReference>
<dbReference type="OrthoDB" id="160645at2759"/>
<keyword evidence="5" id="KW-1185">Reference proteome</keyword>
<dbReference type="InterPro" id="IPR054293">
    <property type="entry name" value="DUF7029"/>
</dbReference>
<reference evidence="4 5" key="1">
    <citation type="journal article" date="2016" name="Sci. Rep.">
        <title>Peltaster fructicola genome reveals evolution from an invasive phytopathogen to an ectophytic parasite.</title>
        <authorList>
            <person name="Xu C."/>
            <person name="Chen H."/>
            <person name="Gleason M.L."/>
            <person name="Xu J.R."/>
            <person name="Liu H."/>
            <person name="Zhang R."/>
            <person name="Sun G."/>
        </authorList>
    </citation>
    <scope>NUCLEOTIDE SEQUENCE [LARGE SCALE GENOMIC DNA]</scope>
    <source>
        <strain evidence="4 5">LNHT1506</strain>
    </source>
</reference>
<dbReference type="InterPro" id="IPR055647">
    <property type="entry name" value="DUF7223"/>
</dbReference>
<dbReference type="Proteomes" id="UP000503462">
    <property type="component" value="Chromosome 1"/>
</dbReference>
<organism evidence="4 5">
    <name type="scientific">Peltaster fructicola</name>
    <dbReference type="NCBI Taxonomy" id="286661"/>
    <lineage>
        <taxon>Eukaryota</taxon>
        <taxon>Fungi</taxon>
        <taxon>Dikarya</taxon>
        <taxon>Ascomycota</taxon>
        <taxon>Pezizomycotina</taxon>
        <taxon>Dothideomycetes</taxon>
        <taxon>Dothideomycetes incertae sedis</taxon>
        <taxon>Peltaster</taxon>
    </lineage>
</organism>
<name>A0A6H0XNT6_9PEZI</name>
<dbReference type="Pfam" id="PF23865">
    <property type="entry name" value="DUF7223"/>
    <property type="match status" value="1"/>
</dbReference>
<dbReference type="EMBL" id="CP051139">
    <property type="protein sequence ID" value="QIW96287.1"/>
    <property type="molecule type" value="Genomic_DNA"/>
</dbReference>
<feature type="chain" id="PRO_5026233355" evidence="1">
    <location>
        <begin position="21"/>
        <end position="457"/>
    </location>
</feature>
<evidence type="ECO:0000313" key="4">
    <source>
        <dbReference type="EMBL" id="QIW96287.1"/>
    </source>
</evidence>
<accession>A0A6H0XNT6</accession>
<evidence type="ECO:0000259" key="2">
    <source>
        <dbReference type="Pfam" id="PF22974"/>
    </source>
</evidence>
<proteinExistence type="predicted"/>
<feature type="domain" description="DUF7029" evidence="2">
    <location>
        <begin position="86"/>
        <end position="179"/>
    </location>
</feature>
<keyword evidence="1" id="KW-0732">Signal</keyword>